<organism evidence="2 3">
    <name type="scientific">Rhodanobacter lycopersici</name>
    <dbReference type="NCBI Taxonomy" id="3162487"/>
    <lineage>
        <taxon>Bacteria</taxon>
        <taxon>Pseudomonadati</taxon>
        <taxon>Pseudomonadota</taxon>
        <taxon>Gammaproteobacteria</taxon>
        <taxon>Lysobacterales</taxon>
        <taxon>Rhodanobacteraceae</taxon>
        <taxon>Rhodanobacter</taxon>
    </lineage>
</organism>
<keyword evidence="1" id="KW-0812">Transmembrane</keyword>
<evidence type="ECO:0000256" key="1">
    <source>
        <dbReference type="SAM" id="Phobius"/>
    </source>
</evidence>
<accession>A0ABV3QGJ0</accession>
<gene>
    <name evidence="2" type="ORF">ABQJ54_14120</name>
</gene>
<keyword evidence="3" id="KW-1185">Reference proteome</keyword>
<dbReference type="EMBL" id="JBFOHK010000004">
    <property type="protein sequence ID" value="MEW9572890.1"/>
    <property type="molecule type" value="Genomic_DNA"/>
</dbReference>
<protein>
    <submittedName>
        <fullName evidence="2">Uncharacterized protein</fullName>
    </submittedName>
</protein>
<evidence type="ECO:0000313" key="2">
    <source>
        <dbReference type="EMBL" id="MEW9572890.1"/>
    </source>
</evidence>
<proteinExistence type="predicted"/>
<sequence length="72" mass="8326">MPFSLVNGVDIALMLYLVIWLLAARKRNGAPWRWCAYRRLRWIPSDSGDTRRLEANRPAHPAGLGCQQRTYV</sequence>
<keyword evidence="1" id="KW-0472">Membrane</keyword>
<dbReference type="RefSeq" id="WP_367854956.1">
    <property type="nucleotide sequence ID" value="NZ_JBFOHK010000004.1"/>
</dbReference>
<comment type="caution">
    <text evidence="2">The sequence shown here is derived from an EMBL/GenBank/DDBJ whole genome shotgun (WGS) entry which is preliminary data.</text>
</comment>
<name>A0ABV3QGJ0_9GAMM</name>
<dbReference type="Proteomes" id="UP001556220">
    <property type="component" value="Unassembled WGS sequence"/>
</dbReference>
<feature type="transmembrane region" description="Helical" evidence="1">
    <location>
        <begin position="6"/>
        <end position="24"/>
    </location>
</feature>
<keyword evidence="1" id="KW-1133">Transmembrane helix</keyword>
<reference evidence="2 3" key="1">
    <citation type="submission" date="2024-06" db="EMBL/GenBank/DDBJ databases">
        <authorList>
            <person name="Woo H."/>
        </authorList>
    </citation>
    <scope>NUCLEOTIDE SEQUENCE [LARGE SCALE GENOMIC DNA]</scope>
    <source>
        <strain evidence="2 3">Si-c</strain>
    </source>
</reference>
<evidence type="ECO:0000313" key="3">
    <source>
        <dbReference type="Proteomes" id="UP001556220"/>
    </source>
</evidence>